<proteinExistence type="predicted"/>
<dbReference type="EMBL" id="CP099490">
    <property type="protein sequence ID" value="USQ75475.1"/>
    <property type="molecule type" value="Genomic_DNA"/>
</dbReference>
<keyword evidence="2" id="KW-1185">Reference proteome</keyword>
<gene>
    <name evidence="1" type="ORF">NF557_12720</name>
</gene>
<name>A0ABY4YFC5_9MICO</name>
<organism evidence="1 2">
    <name type="scientific">Ornithinimicrobium cryptoxanthini</name>
    <dbReference type="NCBI Taxonomy" id="2934161"/>
    <lineage>
        <taxon>Bacteria</taxon>
        <taxon>Bacillati</taxon>
        <taxon>Actinomycetota</taxon>
        <taxon>Actinomycetes</taxon>
        <taxon>Micrococcales</taxon>
        <taxon>Ornithinimicrobiaceae</taxon>
        <taxon>Ornithinimicrobium</taxon>
    </lineage>
</organism>
<sequence length="333" mass="36168">MTDEALVGNVVAWAGRKQRAVDAAVLESVLRARGPGAGVGRWPPGSVVDLLLVRWPKSQEELPEQETLASTLETFWRFLRATGLMAHGSAEPKALLREFGRAAVRLWVPGSPEQAVSEDLAWFSPSSPAKTATAIRRSVFILKCLWLADWVGEGVATSDRGFPPVGTLHDVVDYDVVEPDLMWLACVRGGLIEVTAGRAVQVCGRPHSDEEWVHLGLQLVVSLLLCLDLDNRDPALYALAGLWHPGFNGWEEDELAEGWWRSEHNRAGHRAQSGDRERSADAAYGALILLEELGVLDEPAGGGRRFAPTALGHDVALAVMHLGLQGAFLEDTA</sequence>
<evidence type="ECO:0000313" key="2">
    <source>
        <dbReference type="Proteomes" id="UP001056535"/>
    </source>
</evidence>
<evidence type="ECO:0000313" key="1">
    <source>
        <dbReference type="EMBL" id="USQ75475.1"/>
    </source>
</evidence>
<dbReference type="Proteomes" id="UP001056535">
    <property type="component" value="Chromosome"/>
</dbReference>
<dbReference type="RefSeq" id="WP_252619901.1">
    <property type="nucleotide sequence ID" value="NZ_CP099490.1"/>
</dbReference>
<reference evidence="1" key="1">
    <citation type="submission" date="2022-06" db="EMBL/GenBank/DDBJ databases">
        <title>Ornithinimicrobium JY.X270.</title>
        <authorList>
            <person name="Huang Y."/>
        </authorList>
    </citation>
    <scope>NUCLEOTIDE SEQUENCE</scope>
    <source>
        <strain evidence="1">JY.X270</strain>
    </source>
</reference>
<accession>A0ABY4YFC5</accession>
<protein>
    <submittedName>
        <fullName evidence="1">Uncharacterized protein</fullName>
    </submittedName>
</protein>